<feature type="compositionally biased region" description="Polar residues" evidence="7">
    <location>
        <begin position="554"/>
        <end position="564"/>
    </location>
</feature>
<keyword evidence="3" id="KW-0677">Repeat</keyword>
<reference evidence="11" key="1">
    <citation type="journal article" date="2011" name="Genome Res.">
        <title>Phylogeny-wide analysis of social amoeba genomes highlights ancient origins for complex intercellular communication.</title>
        <authorList>
            <person name="Heidel A.J."/>
            <person name="Lawal H.M."/>
            <person name="Felder M."/>
            <person name="Schilde C."/>
            <person name="Helps N.R."/>
            <person name="Tunggal B."/>
            <person name="Rivero F."/>
            <person name="John U."/>
            <person name="Schleicher M."/>
            <person name="Eichinger L."/>
            <person name="Platzer M."/>
            <person name="Noegel A.A."/>
            <person name="Schaap P."/>
            <person name="Gloeckner G."/>
        </authorList>
    </citation>
    <scope>NUCLEOTIDE SEQUENCE [LARGE SCALE GENOMIC DNA]</scope>
    <source>
        <strain evidence="11">SH3</strain>
    </source>
</reference>
<evidence type="ECO:0000256" key="4">
    <source>
        <dbReference type="ARBA" id="ARBA00022771"/>
    </source>
</evidence>
<dbReference type="PANTHER" id="PTHR24412">
    <property type="entry name" value="KELCH PROTEIN"/>
    <property type="match status" value="1"/>
</dbReference>
<dbReference type="GO" id="GO:0008270">
    <property type="term" value="F:zinc ion binding"/>
    <property type="evidence" value="ECO:0007669"/>
    <property type="project" value="UniProtKB-KW"/>
</dbReference>
<feature type="chain" id="PRO_5003315560" evidence="8">
    <location>
        <begin position="25"/>
        <end position="1134"/>
    </location>
</feature>
<feature type="region of interest" description="Disordered" evidence="7">
    <location>
        <begin position="32"/>
        <end position="51"/>
    </location>
</feature>
<dbReference type="InterPro" id="IPR006652">
    <property type="entry name" value="Kelch_1"/>
</dbReference>
<feature type="signal peptide" evidence="8">
    <location>
        <begin position="1"/>
        <end position="24"/>
    </location>
</feature>
<dbReference type="RefSeq" id="XP_004360255.1">
    <property type="nucleotide sequence ID" value="XM_004360198.1"/>
</dbReference>
<keyword evidence="8" id="KW-0732">Signal</keyword>
<dbReference type="Gene3D" id="2.120.10.80">
    <property type="entry name" value="Kelch-type beta propeller"/>
    <property type="match status" value="2"/>
</dbReference>
<organism evidence="10 11">
    <name type="scientific">Cavenderia fasciculata</name>
    <name type="common">Slime mold</name>
    <name type="synonym">Dictyostelium fasciculatum</name>
    <dbReference type="NCBI Taxonomy" id="261658"/>
    <lineage>
        <taxon>Eukaryota</taxon>
        <taxon>Amoebozoa</taxon>
        <taxon>Evosea</taxon>
        <taxon>Eumycetozoa</taxon>
        <taxon>Dictyostelia</taxon>
        <taxon>Acytosteliales</taxon>
        <taxon>Cavenderiaceae</taxon>
        <taxon>Cavenderia</taxon>
    </lineage>
</organism>
<dbReference type="Pfam" id="PF13923">
    <property type="entry name" value="zf-C3HC4_2"/>
    <property type="match status" value="1"/>
</dbReference>
<dbReference type="Gene3D" id="3.30.40.10">
    <property type="entry name" value="Zinc/RING finger domain, C3HC4 (zinc finger)"/>
    <property type="match status" value="1"/>
</dbReference>
<feature type="region of interest" description="Disordered" evidence="7">
    <location>
        <begin position="518"/>
        <end position="591"/>
    </location>
</feature>
<dbReference type="Pfam" id="PF24681">
    <property type="entry name" value="Kelch_KLHDC2_KLHL20_DRC7"/>
    <property type="match status" value="1"/>
</dbReference>
<protein>
    <submittedName>
        <fullName evidence="10">RING zinc finger-containing protein</fullName>
    </submittedName>
</protein>
<dbReference type="GeneID" id="14874414"/>
<keyword evidence="11" id="KW-1185">Reference proteome</keyword>
<dbReference type="Pfam" id="PF01344">
    <property type="entry name" value="Kelch_1"/>
    <property type="match status" value="1"/>
</dbReference>
<dbReference type="PANTHER" id="PTHR24412:SF484">
    <property type="entry name" value="CHROMOSOME UNDETERMINED SCAFFOLD_17, WHOLE GENOME SHOTGUN SEQUENCE"/>
    <property type="match status" value="1"/>
</dbReference>
<accession>F4PPU1</accession>
<evidence type="ECO:0000256" key="2">
    <source>
        <dbReference type="ARBA" id="ARBA00022723"/>
    </source>
</evidence>
<evidence type="ECO:0000256" key="1">
    <source>
        <dbReference type="ARBA" id="ARBA00022441"/>
    </source>
</evidence>
<feature type="domain" description="RING-type" evidence="9">
    <location>
        <begin position="98"/>
        <end position="145"/>
    </location>
</feature>
<feature type="region of interest" description="Disordered" evidence="7">
    <location>
        <begin position="463"/>
        <end position="484"/>
    </location>
</feature>
<feature type="region of interest" description="Disordered" evidence="7">
    <location>
        <begin position="268"/>
        <end position="447"/>
    </location>
</feature>
<dbReference type="InterPro" id="IPR013083">
    <property type="entry name" value="Znf_RING/FYVE/PHD"/>
</dbReference>
<dbReference type="InterPro" id="IPR001841">
    <property type="entry name" value="Znf_RING"/>
</dbReference>
<dbReference type="STRING" id="1054147.F4PPU1"/>
<feature type="compositionally biased region" description="Low complexity" evidence="7">
    <location>
        <begin position="393"/>
        <end position="426"/>
    </location>
</feature>
<evidence type="ECO:0000313" key="11">
    <source>
        <dbReference type="Proteomes" id="UP000007797"/>
    </source>
</evidence>
<feature type="compositionally biased region" description="Low complexity" evidence="7">
    <location>
        <begin position="575"/>
        <end position="584"/>
    </location>
</feature>
<proteinExistence type="predicted"/>
<dbReference type="SUPFAM" id="SSF57845">
    <property type="entry name" value="B-box zinc-binding domain"/>
    <property type="match status" value="1"/>
</dbReference>
<dbReference type="OrthoDB" id="20684at2759"/>
<evidence type="ECO:0000313" key="10">
    <source>
        <dbReference type="EMBL" id="EGG22404.1"/>
    </source>
</evidence>
<dbReference type="SMART" id="SM00184">
    <property type="entry name" value="RING"/>
    <property type="match status" value="1"/>
</dbReference>
<keyword evidence="1" id="KW-0880">Kelch repeat</keyword>
<dbReference type="KEGG" id="dfa:DFA_04523"/>
<keyword evidence="2" id="KW-0479">Metal-binding</keyword>
<evidence type="ECO:0000259" key="9">
    <source>
        <dbReference type="PROSITE" id="PS50089"/>
    </source>
</evidence>
<dbReference type="InterPro" id="IPR017907">
    <property type="entry name" value="Znf_RING_CS"/>
</dbReference>
<dbReference type="SMART" id="SM00612">
    <property type="entry name" value="Kelch"/>
    <property type="match status" value="5"/>
</dbReference>
<feature type="compositionally biased region" description="Low complexity" evidence="7">
    <location>
        <begin position="518"/>
        <end position="535"/>
    </location>
</feature>
<evidence type="ECO:0000256" key="5">
    <source>
        <dbReference type="ARBA" id="ARBA00022833"/>
    </source>
</evidence>
<evidence type="ECO:0000256" key="7">
    <source>
        <dbReference type="SAM" id="MobiDB-lite"/>
    </source>
</evidence>
<dbReference type="OMA" id="NEWNYLE"/>
<dbReference type="Proteomes" id="UP000007797">
    <property type="component" value="Unassembled WGS sequence"/>
</dbReference>
<dbReference type="SUPFAM" id="SSF117281">
    <property type="entry name" value="Kelch motif"/>
    <property type="match status" value="1"/>
</dbReference>
<dbReference type="PROSITE" id="PS00518">
    <property type="entry name" value="ZF_RING_1"/>
    <property type="match status" value="1"/>
</dbReference>
<feature type="compositionally biased region" description="Low complexity" evidence="7">
    <location>
        <begin position="318"/>
        <end position="362"/>
    </location>
</feature>
<gene>
    <name evidence="10" type="ORF">DFA_04523</name>
</gene>
<feature type="compositionally biased region" description="Low complexity" evidence="7">
    <location>
        <begin position="268"/>
        <end position="311"/>
    </location>
</feature>
<keyword evidence="5" id="KW-0862">Zinc</keyword>
<sequence>MKYNNHHFSLLLIYIYLYLRISHNNQITVPVSSSTTIHQKSTSSKSKLNPQEGISYSANLKKMKEDNNNNLHHQQLHQPSSSSSSSSPSGYGDKSMICQVCQSILSKPKTLKCDHSYCSDCLDLSLVDKNSIPGDSITYYCVQCRLKTPARDVRVDDSLYRALADYSSNKSLGSSSSPSPPPLNSSSSIAIAISNSSSSSFSGPSSSMGGNYYKLFNQQQQQGNSNGNSINSSTGISSSTPSYSPPLSTSPLLFSPVKEFNVLSSSTSTPALSSYLSPTPLSPKSPLFKSTEIPPSSSPLLTSTSSFPPSSAIHNQYNNNNNNHNNANANILSSPRNGNNNNNNNNNTINANANRNNNNKMIGGNGTLVPPLPSISTSNLLPNMYHQPPPQSPSSNFLNPLSLSSSLLEKSNNPLGGSHGSSITSSEGGGGFSRNASTGMSNSNSLLSELNQSYPSYLYSNSSNNPLNSSSSNPSNLSSSPLSASTPVYLSQSIQQQQFQQQYQQFQMYLQDHQQYQYKQHHQQQVQQQQQQQHPPLSPHHHQQQQPLSPHISVMNQHQQQHSLTPNSHHHSQHHSSSSTQTPTQHHHQSNNLKLPYLTPAIALKPADTRCIVHGQEYQYYCFDDQCQMSLCELCLHHHHNKHRIQSYGEIVAQNNVENQNMRDIFLRYKNYLEVESDIVESILKYNPVEDCKEQLRKEFERILSDLFNQVDSDFVNHRSRMEHKRERINKLLSDIEAERSRFFGHSSSPKSIHESNQQKAHFNDLFKAISEVSSTENNDIQWQFKFRNQLVSLPKNNNIVNNNNNVDSKQQTNNNNNNNFIKSINDNYQINLLKVSNLPFKCTLKFIYAIGGKGKQSVERYSINQNRWSYVAPMTNERNRISGIYDGRGHIYVFGGESGNISFTTVERYNIYNDTWENVAPLPSERSRHATIYDGKRYVYIIGGKDRWFTNHVDRFDLFTQEYQSLAPMKTQRSDLSAVYDGKNYIYAIGGFNGKALDIIERYDIAEDKWVRLLRMRKMRDGPGAIYDTRSDSIYLMGGSYGTKRISSCLDRYQVLTDPPRCDTMADMIKPIDVRNSVVYDNEDNVYVVGGYFSEVLSDAYRYNIQHNQWSTLRSMNEPREGNALVYVTIDIS</sequence>
<feature type="region of interest" description="Disordered" evidence="7">
    <location>
        <begin position="220"/>
        <end position="247"/>
    </location>
</feature>
<evidence type="ECO:0000256" key="8">
    <source>
        <dbReference type="SAM" id="SignalP"/>
    </source>
</evidence>
<evidence type="ECO:0000256" key="6">
    <source>
        <dbReference type="PROSITE-ProRule" id="PRU00175"/>
    </source>
</evidence>
<dbReference type="AlphaFoldDB" id="F4PPU1"/>
<keyword evidence="4 6" id="KW-0863">Zinc-finger</keyword>
<dbReference type="EMBL" id="GL883009">
    <property type="protein sequence ID" value="EGG22404.1"/>
    <property type="molecule type" value="Genomic_DNA"/>
</dbReference>
<dbReference type="SUPFAM" id="SSF57850">
    <property type="entry name" value="RING/U-box"/>
    <property type="match status" value="1"/>
</dbReference>
<dbReference type="CDD" id="cd19756">
    <property type="entry name" value="Bbox2"/>
    <property type="match status" value="1"/>
</dbReference>
<name>F4PPU1_CACFS</name>
<evidence type="ECO:0000256" key="3">
    <source>
        <dbReference type="ARBA" id="ARBA00022737"/>
    </source>
</evidence>
<dbReference type="PROSITE" id="PS50089">
    <property type="entry name" value="ZF_RING_2"/>
    <property type="match status" value="1"/>
</dbReference>
<dbReference type="InterPro" id="IPR015915">
    <property type="entry name" value="Kelch-typ_b-propeller"/>
</dbReference>